<dbReference type="Gene3D" id="3.30.420.10">
    <property type="entry name" value="Ribonuclease H-like superfamily/Ribonuclease H"/>
    <property type="match status" value="1"/>
</dbReference>
<comment type="caution">
    <text evidence="7">The sequence shown here is derived from an EMBL/GenBank/DDBJ whole genome shotgun (WGS) entry which is preliminary data.</text>
</comment>
<dbReference type="InterPro" id="IPR001584">
    <property type="entry name" value="Integrase_cat-core"/>
</dbReference>
<dbReference type="InterPro" id="IPR054722">
    <property type="entry name" value="PolX-like_BBD"/>
</dbReference>
<reference evidence="7 8" key="1">
    <citation type="journal article" date="2014" name="Proc. Natl. Acad. Sci. U.S.A.">
        <title>Trajectory and genomic determinants of fungal-pathogen speciation and host adaptation.</title>
        <authorList>
            <person name="Hu X."/>
            <person name="Xiao G."/>
            <person name="Zheng P."/>
            <person name="Shang Y."/>
            <person name="Su Y."/>
            <person name="Zhang X."/>
            <person name="Liu X."/>
            <person name="Zhan S."/>
            <person name="St Leger R.J."/>
            <person name="Wang C."/>
        </authorList>
    </citation>
    <scope>NUCLEOTIDE SEQUENCE [LARGE SCALE GENOMIC DNA]</scope>
    <source>
        <strain evidence="7 8">ARSEF 977</strain>
    </source>
</reference>
<dbReference type="InterPro" id="IPR036397">
    <property type="entry name" value="RNaseH_sf"/>
</dbReference>
<comment type="subcellular location">
    <subcellularLocation>
        <location evidence="1">Mitochondrion</location>
    </subcellularLocation>
</comment>
<dbReference type="InterPro" id="IPR043502">
    <property type="entry name" value="DNA/RNA_pol_sf"/>
</dbReference>
<feature type="region of interest" description="Disordered" evidence="5">
    <location>
        <begin position="263"/>
        <end position="287"/>
    </location>
</feature>
<keyword evidence="3" id="KW-0694">RNA-binding</keyword>
<dbReference type="GO" id="GO:0015074">
    <property type="term" value="P:DNA integration"/>
    <property type="evidence" value="ECO:0007669"/>
    <property type="project" value="InterPro"/>
</dbReference>
<keyword evidence="2" id="KW-0378">Hydrolase</keyword>
<dbReference type="GO" id="GO:0005634">
    <property type="term" value="C:nucleus"/>
    <property type="evidence" value="ECO:0007669"/>
    <property type="project" value="UniProtKB-ARBA"/>
</dbReference>
<evidence type="ECO:0000313" key="8">
    <source>
        <dbReference type="Proteomes" id="UP000031192"/>
    </source>
</evidence>
<dbReference type="InterPro" id="IPR013103">
    <property type="entry name" value="RVT_2"/>
</dbReference>
<evidence type="ECO:0000256" key="4">
    <source>
        <dbReference type="ARBA" id="ARBA00023128"/>
    </source>
</evidence>
<name>A0A0B4HQT4_METGA</name>
<dbReference type="Pfam" id="PF25597">
    <property type="entry name" value="SH3_retrovirus"/>
    <property type="match status" value="1"/>
</dbReference>
<gene>
    <name evidence="7" type="ORF">MGU_10832</name>
</gene>
<proteinExistence type="predicted"/>
<keyword evidence="2" id="KW-0064">Aspartyl protease</keyword>
<dbReference type="OrthoDB" id="4961290at2759"/>
<evidence type="ECO:0000259" key="6">
    <source>
        <dbReference type="PROSITE" id="PS50994"/>
    </source>
</evidence>
<accession>A0A0B4HQT4</accession>
<evidence type="ECO:0000256" key="3">
    <source>
        <dbReference type="ARBA" id="ARBA00022884"/>
    </source>
</evidence>
<dbReference type="GO" id="GO:0004190">
    <property type="term" value="F:aspartic-type endopeptidase activity"/>
    <property type="evidence" value="ECO:0007669"/>
    <property type="project" value="UniProtKB-KW"/>
</dbReference>
<evidence type="ECO:0000256" key="5">
    <source>
        <dbReference type="SAM" id="MobiDB-lite"/>
    </source>
</evidence>
<evidence type="ECO:0000256" key="2">
    <source>
        <dbReference type="ARBA" id="ARBA00022750"/>
    </source>
</evidence>
<dbReference type="PANTHER" id="PTHR11439">
    <property type="entry name" value="GAG-POL-RELATED RETROTRANSPOSON"/>
    <property type="match status" value="1"/>
</dbReference>
<dbReference type="EMBL" id="AZNH01000117">
    <property type="protein sequence ID" value="KID81829.1"/>
    <property type="molecule type" value="Genomic_DNA"/>
</dbReference>
<protein>
    <submittedName>
        <fullName evidence="7">Gag-Pol polyprotein</fullName>
    </submittedName>
</protein>
<keyword evidence="4" id="KW-0496">Mitochondrion</keyword>
<dbReference type="HOGENOM" id="CLU_001650_5_0_1"/>
<keyword evidence="8" id="KW-1185">Reference proteome</keyword>
<dbReference type="InterPro" id="IPR012337">
    <property type="entry name" value="RNaseH-like_sf"/>
</dbReference>
<dbReference type="Pfam" id="PF07727">
    <property type="entry name" value="RVT_2"/>
    <property type="match status" value="1"/>
</dbReference>
<evidence type="ECO:0000256" key="1">
    <source>
        <dbReference type="ARBA" id="ARBA00004173"/>
    </source>
</evidence>
<feature type="domain" description="Integrase catalytic" evidence="6">
    <location>
        <begin position="515"/>
        <end position="682"/>
    </location>
</feature>
<dbReference type="PANTHER" id="PTHR11439:SF483">
    <property type="entry name" value="PEPTIDE SYNTHASE GLIP-LIKE, PUTATIVE (AFU_ORTHOLOGUE AFUA_3G12920)-RELATED"/>
    <property type="match status" value="1"/>
</dbReference>
<dbReference type="CDD" id="cd09272">
    <property type="entry name" value="RNase_HI_RT_Ty1"/>
    <property type="match status" value="1"/>
</dbReference>
<dbReference type="GO" id="GO:0003723">
    <property type="term" value="F:RNA binding"/>
    <property type="evidence" value="ECO:0007669"/>
    <property type="project" value="UniProtKB-KW"/>
</dbReference>
<sequence>MDNTVSGLQKITKLESPDQYIEWNRQITDFLSTHNYGRLFNALKEPPVKLQSDTEREYANVLERWEEKQDNACNCVRATLGYNAREIVKSMTDKPFNRLHEVLETIEEHYKPTGSANYQEMDRKYHELSLENCEGVMNFASKLQEANNQLLAINSILGYNTPQLVNKFLIGLGDNFSAFRTTFYQTHQLIPEMDKNGEVKTPGVSWGTTIREAQHFEKNQKAEEQAKVALLAIKRRQDDREKCNYCKRLGHDEDRCWKLHPELRPKRPRTNDRQKASELSSQDKQREEIAGIPAESEIGTLFARLSLATTPSSKIQRTLESLSKTDIFDSGTSQHTFMRKENFMSLRPYLGDGVLGVGGKITYPKAIGTYKVLTFVNGKHRFALLKDSLWNPEAGVNLISISQLTAQGMKVEFCADFAAAWSGKELRMIATQRNGLYFLDQDRDSNIMSAACVAYSISDPALQIWHGRLAHLSEQGIKQLMNMSTGIKPIQRSCLCKGCALGRLKQVPHKGKIRKGTRPLEYIHADISGPFHIEGYSRERYWAVFIDDFTQYAWVFPIKHRSDFLSCFKSVLDTAERPERRCYNLHIDKAGENISTEVQAFCKDRGIALSATATEQHEQNGIAERLNGVILERLTEVLASIDDEEVPSKYWPILLQSVMYLRNRSPSSVIGKTPYEAWFGQSPDLAHLRTPGAKGFVWLKKSGHRKLDSVSEPCRMLGYQGSTNYIVLTDSGVTVSNNVVFDEHQTCLHRTLHAEGEAEEVPAETGSAASGSSETILDTIIVAEPEQQKNRKIRHPFPLNPNIMLAYSFLGAALYTQNPTEPPSYKHAKGDLAWPKWLEAMRCEHESLTDNMTWSLVACPPNKKILSGKWVYKLKKGPNGEVLRYKARWVVRGFEQTEGLDYNETFASVVKPMSYKAIFAIAAALDLELEQMDVKTAFLYGDIDGEVYMEQPPGCDDGTGRVCKLNKALYGLKQAPRIWYQTLSTFLEELGFYPLTSDVGIFVKGSTYIAVYVDDLLIAGSLKEEIQELKNALRNRFQMTDLGPCSYYLGMTVARDRKNRTIRLSQKGYIEKVLKDFGMCEAKPQYTPMKTDQIETPEGYEPTDEIKTWYAKAIGSLMYAMLGTRPDIAYAVSYCSRFLAKPTEAHRAAVKRIMRYLKATIDLCLVYEGEIEPLTGFTDSDWAGDRETRRSTSGYVFNLGSGAISWSSKRQSSTALSSCEAEYIGQTQATKEAIWLRRLLTELQVANEEEHAPAATIIYGDNQGAIALARNPQFHARTKHIDVQHHFVREKQHSGEVDLQYVPTDQQVADGLTKALPKDKFEVFRRALGLA</sequence>
<dbReference type="InterPro" id="IPR057670">
    <property type="entry name" value="SH3_retrovirus"/>
</dbReference>
<dbReference type="PROSITE" id="PS50994">
    <property type="entry name" value="INTEGRASE"/>
    <property type="match status" value="1"/>
</dbReference>
<dbReference type="Pfam" id="PF22936">
    <property type="entry name" value="Pol_BBD"/>
    <property type="match status" value="1"/>
</dbReference>
<dbReference type="Pfam" id="PF00665">
    <property type="entry name" value="rve"/>
    <property type="match status" value="1"/>
</dbReference>
<dbReference type="Pfam" id="PF13976">
    <property type="entry name" value="gag_pre-integrs"/>
    <property type="match status" value="1"/>
</dbReference>
<dbReference type="InterPro" id="IPR025724">
    <property type="entry name" value="GAG-pre-integrase_dom"/>
</dbReference>
<evidence type="ECO:0000313" key="7">
    <source>
        <dbReference type="EMBL" id="KID81829.1"/>
    </source>
</evidence>
<dbReference type="Proteomes" id="UP000031192">
    <property type="component" value="Unassembled WGS sequence"/>
</dbReference>
<dbReference type="SUPFAM" id="SSF53098">
    <property type="entry name" value="Ribonuclease H-like"/>
    <property type="match status" value="1"/>
</dbReference>
<organism evidence="7 8">
    <name type="scientific">Metarhizium guizhouense (strain ARSEF 977)</name>
    <dbReference type="NCBI Taxonomy" id="1276136"/>
    <lineage>
        <taxon>Eukaryota</taxon>
        <taxon>Fungi</taxon>
        <taxon>Dikarya</taxon>
        <taxon>Ascomycota</taxon>
        <taxon>Pezizomycotina</taxon>
        <taxon>Sordariomycetes</taxon>
        <taxon>Hypocreomycetidae</taxon>
        <taxon>Hypocreales</taxon>
        <taxon>Clavicipitaceae</taxon>
        <taxon>Metarhizium</taxon>
    </lineage>
</organism>
<keyword evidence="2" id="KW-0645">Protease</keyword>
<dbReference type="GO" id="GO:0005739">
    <property type="term" value="C:mitochondrion"/>
    <property type="evidence" value="ECO:0007669"/>
    <property type="project" value="UniProtKB-SubCell"/>
</dbReference>
<dbReference type="SUPFAM" id="SSF56672">
    <property type="entry name" value="DNA/RNA polymerases"/>
    <property type="match status" value="1"/>
</dbReference>